<keyword evidence="1" id="KW-1133">Transmembrane helix</keyword>
<keyword evidence="1" id="KW-0812">Transmembrane</keyword>
<evidence type="ECO:0000313" key="3">
    <source>
        <dbReference type="Proteomes" id="UP001589828"/>
    </source>
</evidence>
<feature type="transmembrane region" description="Helical" evidence="1">
    <location>
        <begin position="25"/>
        <end position="45"/>
    </location>
</feature>
<evidence type="ECO:0000256" key="1">
    <source>
        <dbReference type="SAM" id="Phobius"/>
    </source>
</evidence>
<proteinExistence type="predicted"/>
<reference evidence="2 3" key="1">
    <citation type="submission" date="2024-09" db="EMBL/GenBank/DDBJ databases">
        <authorList>
            <person name="Sun Q."/>
            <person name="Mori K."/>
        </authorList>
    </citation>
    <scope>NUCLEOTIDE SEQUENCE [LARGE SCALE GENOMIC DNA]</scope>
    <source>
        <strain evidence="2 3">NCAIM B.02415</strain>
    </source>
</reference>
<organism evidence="2 3">
    <name type="scientific">Mucilaginibacter angelicae</name>
    <dbReference type="NCBI Taxonomy" id="869718"/>
    <lineage>
        <taxon>Bacteria</taxon>
        <taxon>Pseudomonadati</taxon>
        <taxon>Bacteroidota</taxon>
        <taxon>Sphingobacteriia</taxon>
        <taxon>Sphingobacteriales</taxon>
        <taxon>Sphingobacteriaceae</taxon>
        <taxon>Mucilaginibacter</taxon>
    </lineage>
</organism>
<name>A0ABV6L325_9SPHI</name>
<sequence length="83" mass="9359">MITFISFWHRFGLLPAFTIKLKAMASFYIILEITALLAVIILSITGPKKKKASPKTEMSGFAVNADGYLEHFKNSPEYHQPVE</sequence>
<comment type="caution">
    <text evidence="2">The sequence shown here is derived from an EMBL/GenBank/DDBJ whole genome shotgun (WGS) entry which is preliminary data.</text>
</comment>
<dbReference type="RefSeq" id="WP_377021829.1">
    <property type="nucleotide sequence ID" value="NZ_JBHLTS010000018.1"/>
</dbReference>
<keyword evidence="1" id="KW-0472">Membrane</keyword>
<gene>
    <name evidence="2" type="ORF">ACFFGT_07165</name>
</gene>
<protein>
    <submittedName>
        <fullName evidence="2">Uncharacterized protein</fullName>
    </submittedName>
</protein>
<dbReference type="Proteomes" id="UP001589828">
    <property type="component" value="Unassembled WGS sequence"/>
</dbReference>
<evidence type="ECO:0000313" key="2">
    <source>
        <dbReference type="EMBL" id="MFC0513972.1"/>
    </source>
</evidence>
<accession>A0ABV6L325</accession>
<dbReference type="EMBL" id="JBHLTS010000018">
    <property type="protein sequence ID" value="MFC0513972.1"/>
    <property type="molecule type" value="Genomic_DNA"/>
</dbReference>
<keyword evidence="3" id="KW-1185">Reference proteome</keyword>